<dbReference type="PANTHER" id="PTHR37296">
    <property type="entry name" value="CONSERVED VIRULENCE FACTOR B"/>
    <property type="match status" value="1"/>
</dbReference>
<dbReference type="InterPro" id="IPR039566">
    <property type="entry name" value="CvfB_S1_st"/>
</dbReference>
<organism evidence="3 4">
    <name type="scientific">Neobacillus sedimentimangrovi</name>
    <dbReference type="NCBI Taxonomy" id="2699460"/>
    <lineage>
        <taxon>Bacteria</taxon>
        <taxon>Bacillati</taxon>
        <taxon>Bacillota</taxon>
        <taxon>Bacilli</taxon>
        <taxon>Bacillales</taxon>
        <taxon>Bacillaceae</taxon>
        <taxon>Neobacillus</taxon>
    </lineage>
</organism>
<keyword evidence="4" id="KW-1185">Reference proteome</keyword>
<dbReference type="InterPro" id="IPR003029">
    <property type="entry name" value="S1_domain"/>
</dbReference>
<sequence length="287" mass="32524">MSIKELIGKTTILTVARKARFGYFLTDGDEDILLHSNDANRELEEGDELEVFIYVDSEGRPAASMTIPEVAVGSYAWVKVTSVKPEIGVFLNIGLRKDILLGKEDLPSYKSVWPKEGDLLYVTLRVNRNGLLYAKLATDQVIQSIASKAARKDFNKNVHGYIYRTAKVGSWIYTVEGFKGFIHESQRKQEPRLGEKVEGRIIDVKEDGTINVSLLGRKQETQDTDAKRIYDYLMSRNGAMPYSDKSMPEDIQERFGLSKAAFKRALGKLMKEGKVYQEGFWTYAKKD</sequence>
<name>A0ABS8QEY6_9BACI</name>
<comment type="caution">
    <text evidence="3">The sequence shown here is derived from an EMBL/GenBank/DDBJ whole genome shotgun (WGS) entry which is preliminary data.</text>
</comment>
<dbReference type="Proteomes" id="UP001162836">
    <property type="component" value="Unassembled WGS sequence"/>
</dbReference>
<protein>
    <submittedName>
        <fullName evidence="3">S1-like domain-containing RNA-binding protein</fullName>
    </submittedName>
</protein>
<proteinExistence type="inferred from homology"/>
<dbReference type="Pfam" id="PF17783">
    <property type="entry name" value="WHD_CvfB"/>
    <property type="match status" value="1"/>
</dbReference>
<evidence type="ECO:0000256" key="1">
    <source>
        <dbReference type="PIRNR" id="PIRNR012524"/>
    </source>
</evidence>
<gene>
    <name evidence="3" type="ORF">LRS37_02580</name>
</gene>
<reference evidence="3 4" key="1">
    <citation type="journal article" date="2023" name="Antonie Van Leeuwenhoek">
        <title>Unveiling the genomic potential of a novel thermostable glycoside hydrolases producing Neobacillus sedimentimangrovi UE25.</title>
        <authorList>
            <person name="Ejaz U."/>
            <person name="Saleem F."/>
            <person name="Rashid R."/>
            <person name="Hasan K.A."/>
            <person name="Syed M.N."/>
            <person name="Sohail M."/>
        </authorList>
    </citation>
    <scope>NUCLEOTIDE SEQUENCE [LARGE SCALE GENOMIC DNA]</scope>
    <source>
        <strain evidence="3 4">UE25</strain>
    </source>
</reference>
<dbReference type="InterPro" id="IPR048588">
    <property type="entry name" value="CvfB_S1_2nd"/>
</dbReference>
<dbReference type="PIRSF" id="PIRSF012524">
    <property type="entry name" value="YitL_S1"/>
    <property type="match status" value="1"/>
</dbReference>
<dbReference type="Pfam" id="PF21543">
    <property type="entry name" value="CvfB_2nd"/>
    <property type="match status" value="1"/>
</dbReference>
<evidence type="ECO:0000313" key="3">
    <source>
        <dbReference type="EMBL" id="MCD4837782.1"/>
    </source>
</evidence>
<dbReference type="EMBL" id="JAJODE010000004">
    <property type="protein sequence ID" value="MCD4837782.1"/>
    <property type="molecule type" value="Genomic_DNA"/>
</dbReference>
<evidence type="ECO:0000259" key="2">
    <source>
        <dbReference type="PROSITE" id="PS50126"/>
    </source>
</evidence>
<comment type="similarity">
    <text evidence="1">Belongs to the CvfB family.</text>
</comment>
<accession>A0ABS8QEY6</accession>
<dbReference type="InterPro" id="IPR048587">
    <property type="entry name" value="CvfB_S1_3rd"/>
</dbReference>
<feature type="domain" description="S1 motif" evidence="2">
    <location>
        <begin position="155"/>
        <end position="215"/>
    </location>
</feature>
<dbReference type="InterPro" id="IPR014464">
    <property type="entry name" value="CvfB_fam"/>
</dbReference>
<dbReference type="Pfam" id="PF21191">
    <property type="entry name" value="CvfB_1st"/>
    <property type="match status" value="1"/>
</dbReference>
<dbReference type="InterPro" id="IPR040764">
    <property type="entry name" value="CvfB_WH"/>
</dbReference>
<dbReference type="SMART" id="SM00316">
    <property type="entry name" value="S1"/>
    <property type="match status" value="3"/>
</dbReference>
<dbReference type="PANTHER" id="PTHR37296:SF1">
    <property type="entry name" value="CONSERVED VIRULENCE FACTOR B"/>
    <property type="match status" value="1"/>
</dbReference>
<evidence type="ECO:0000313" key="4">
    <source>
        <dbReference type="Proteomes" id="UP001162836"/>
    </source>
</evidence>
<dbReference type="InterPro" id="IPR036388">
    <property type="entry name" value="WH-like_DNA-bd_sf"/>
</dbReference>
<dbReference type="InterPro" id="IPR012340">
    <property type="entry name" value="NA-bd_OB-fold"/>
</dbReference>
<dbReference type="RefSeq" id="WP_038540340.1">
    <property type="nucleotide sequence ID" value="NZ_JAAFZF010000005.1"/>
</dbReference>
<dbReference type="PROSITE" id="PS50126">
    <property type="entry name" value="S1"/>
    <property type="match status" value="1"/>
</dbReference>
<dbReference type="Pfam" id="PF13509">
    <property type="entry name" value="S1_2"/>
    <property type="match status" value="1"/>
</dbReference>
<dbReference type="Gene3D" id="1.10.10.10">
    <property type="entry name" value="Winged helix-like DNA-binding domain superfamily/Winged helix DNA-binding domain"/>
    <property type="match status" value="1"/>
</dbReference>
<dbReference type="Gene3D" id="2.40.50.140">
    <property type="entry name" value="Nucleic acid-binding proteins"/>
    <property type="match status" value="2"/>
</dbReference>